<feature type="domain" description="Ubiquitin-activating enzyme E1 C-terminal" evidence="4">
    <location>
        <begin position="924"/>
        <end position="1062"/>
    </location>
</feature>
<name>A0ABQ5KE54_9EUKA</name>
<dbReference type="Gene3D" id="1.10.10.2660">
    <property type="entry name" value="Ubiquitin-activating enzyme E1, SCCH domain"/>
    <property type="match status" value="1"/>
</dbReference>
<dbReference type="InterPro" id="IPR042063">
    <property type="entry name" value="Ubi_acti_E1_SCCH"/>
</dbReference>
<evidence type="ECO:0000256" key="2">
    <source>
        <dbReference type="ARBA" id="ARBA00005673"/>
    </source>
</evidence>
<dbReference type="SMART" id="SM00985">
    <property type="entry name" value="UBA_e1_C"/>
    <property type="match status" value="1"/>
</dbReference>
<dbReference type="Pfam" id="PF09358">
    <property type="entry name" value="E1_UFD"/>
    <property type="match status" value="1"/>
</dbReference>
<dbReference type="InterPro" id="IPR038252">
    <property type="entry name" value="UBA_E1_C_sf"/>
</dbReference>
<comment type="caution">
    <text evidence="5">The sequence shown here is derived from an EMBL/GenBank/DDBJ whole genome shotgun (WGS) entry which is preliminary data.</text>
</comment>
<dbReference type="Gene3D" id="3.50.50.80">
    <property type="entry name" value="Ubiquitin-activating enzyme E1, inactive adenylation domain, subdomain 1"/>
    <property type="match status" value="1"/>
</dbReference>
<dbReference type="InterPro" id="IPR042449">
    <property type="entry name" value="Ub-E1_IAD_1"/>
</dbReference>
<dbReference type="Proteomes" id="UP001057375">
    <property type="component" value="Unassembled WGS sequence"/>
</dbReference>
<evidence type="ECO:0000256" key="1">
    <source>
        <dbReference type="ARBA" id="ARBA00004906"/>
    </source>
</evidence>
<dbReference type="Pfam" id="PF10585">
    <property type="entry name" value="UBA_E1_SCCH"/>
    <property type="match status" value="1"/>
</dbReference>
<dbReference type="Gene3D" id="3.10.290.60">
    <property type="entry name" value="Ubiquitin-activating enzyme E1, UFD domain"/>
    <property type="match status" value="1"/>
</dbReference>
<dbReference type="NCBIfam" id="TIGR01408">
    <property type="entry name" value="Ube1"/>
    <property type="match status" value="1"/>
</dbReference>
<sequence>MGEKIDEALYSRQLYVLGEEAMKKMAASNILLIGLDGLGVEIAKNIILSGVKSVTLFDNNPVTWFDLSSNFYVGPKDVGKPRAAQVVDKLAELNSHVKVHLAKETSITESLLLNHSLVVDTRVDISTSALAKKCHELKRKYILTSTAGPCARIFVDFGENFVVTDTNGEPPISLNAITISLDVDKDGRQGVYVLFEKRHEFETGHVVKICDVHGEGEYIDVLNKKDKERKIRVVSPIAIEILLDKEDLDSLSPDATLEYVRGGFIDQVKQPQSVDFLEYSAAITSPEACASYVASDFGKMMRGPLISGLFATLEEFADKHEGRYPAPYHSGHVDEFLEIFKTTCHTKVSGLPDPLSEEDIKLIRLFSMTCGGNLCPVCATIGGIVAQEVLKGVSGKFMPIKQFLCYDCFECLPPTEYIEKMSKTDEFEPKEDRYDGQRVVFGETIQQEMLQSKYFLVGAGALGCEYLKNFALMGCGCGKEGMAHVTDMDTIETSNLSRQFLFRNRDVGKPKSIVAADAAMAMNPDLKAKPITVKVGEDTEHILTSKFYSGLDFLANALDNVHARRYIDSKCVFFGKPLLEGGTLGTKGNVQIIVPHITESYSDSQDPPEEGIPACTLHNFPNSINHTIAWAKDKFAGIFTQEFESAVKYLEDKEKFIAEARKEPQGAETIGKALNVLRYICHLTEGKCDQFINACIFARELFDDLYNVKIQGLLQAFPLDAINKETGERFWSGSKRPPRVCVFNPDDSLHCDFVVNAANLFLVGIGLKECADPEKIISVCAAHSSEQHKLDVDKLAESAVGIMEKEKEEEITSPSVGGTLDDSIRDISLLEIPDGFSASLLVPAEFEKDDDTNHHIDFITACSNLRAWNYEIPVADRSKTKMIAGKIIPAMITTTALVTGLATVELYKIVMRKVCDVKDYIELYRNAFINLALPLVAITEPMPAPSWPMCAKDKETKETRRFSRWDHIDIDISNKPETTLQSVKNSIESVTELSISMISVGNSLLWAFWDSPAKTKERMESGFIEIVEKVGKKKLPEAKMYVGVIVSAEDADGDDVDEVPEVRVKIL</sequence>
<protein>
    <submittedName>
        <fullName evidence="5">Ubiquitin-like modifier-activating enzyme 1</fullName>
    </submittedName>
</protein>
<proteinExistence type="inferred from homology"/>
<dbReference type="InterPro" id="IPR018075">
    <property type="entry name" value="UBQ-activ_enz_E1"/>
</dbReference>
<dbReference type="InterPro" id="IPR045886">
    <property type="entry name" value="ThiF/MoeB/HesA"/>
</dbReference>
<organism evidence="5 6">
    <name type="scientific">Aduncisulcus paluster</name>
    <dbReference type="NCBI Taxonomy" id="2918883"/>
    <lineage>
        <taxon>Eukaryota</taxon>
        <taxon>Metamonada</taxon>
        <taxon>Carpediemonas-like organisms</taxon>
        <taxon>Aduncisulcus</taxon>
    </lineage>
</organism>
<dbReference type="Pfam" id="PF00899">
    <property type="entry name" value="ThiF"/>
    <property type="match status" value="2"/>
</dbReference>
<evidence type="ECO:0000256" key="3">
    <source>
        <dbReference type="ARBA" id="ARBA00022598"/>
    </source>
</evidence>
<evidence type="ECO:0000313" key="5">
    <source>
        <dbReference type="EMBL" id="GKT29670.1"/>
    </source>
</evidence>
<evidence type="ECO:0000259" key="4">
    <source>
        <dbReference type="SMART" id="SM00985"/>
    </source>
</evidence>
<dbReference type="SUPFAM" id="SSF69572">
    <property type="entry name" value="Activating enzymes of the ubiquitin-like proteins"/>
    <property type="match status" value="2"/>
</dbReference>
<dbReference type="Gene3D" id="2.40.30.180">
    <property type="entry name" value="Ubiquitin-activating enzyme E1, FCCH domain"/>
    <property type="match status" value="1"/>
</dbReference>
<dbReference type="EMBL" id="BQXS01013841">
    <property type="protein sequence ID" value="GKT29670.1"/>
    <property type="molecule type" value="Genomic_DNA"/>
</dbReference>
<dbReference type="Gene3D" id="3.40.50.720">
    <property type="entry name" value="NAD(P)-binding Rossmann-like Domain"/>
    <property type="match status" value="1"/>
</dbReference>
<dbReference type="InterPro" id="IPR000594">
    <property type="entry name" value="ThiF_NAD_FAD-bd"/>
</dbReference>
<keyword evidence="6" id="KW-1185">Reference proteome</keyword>
<comment type="pathway">
    <text evidence="1">Protein modification; protein ubiquitination.</text>
</comment>
<dbReference type="InterPro" id="IPR042302">
    <property type="entry name" value="E1_FCCH_sf"/>
</dbReference>
<reference evidence="5" key="1">
    <citation type="submission" date="2022-03" db="EMBL/GenBank/DDBJ databases">
        <title>Draft genome sequence of Aduncisulcus paluster, a free-living microaerophilic Fornicata.</title>
        <authorList>
            <person name="Yuyama I."/>
            <person name="Kume K."/>
            <person name="Tamura T."/>
            <person name="Inagaki Y."/>
            <person name="Hashimoto T."/>
        </authorList>
    </citation>
    <scope>NUCLEOTIDE SEQUENCE</scope>
    <source>
        <strain evidence="5">NY0171</strain>
    </source>
</reference>
<dbReference type="PANTHER" id="PTHR10953">
    <property type="entry name" value="UBIQUITIN-ACTIVATING ENZYME E1"/>
    <property type="match status" value="1"/>
</dbReference>
<evidence type="ECO:0000313" key="6">
    <source>
        <dbReference type="Proteomes" id="UP001057375"/>
    </source>
</evidence>
<dbReference type="InterPro" id="IPR019572">
    <property type="entry name" value="UBA_E1_SCCH"/>
</dbReference>
<dbReference type="PRINTS" id="PR01849">
    <property type="entry name" value="UBIQUITINACT"/>
</dbReference>
<dbReference type="InterPro" id="IPR035985">
    <property type="entry name" value="Ubiquitin-activating_enz"/>
</dbReference>
<dbReference type="InterPro" id="IPR000011">
    <property type="entry name" value="UBQ/SUMO-activ_enz_E1-like"/>
</dbReference>
<keyword evidence="3" id="KW-0436">Ligase</keyword>
<comment type="similarity">
    <text evidence="2">Belongs to the ubiquitin-activating E1 family.</text>
</comment>
<dbReference type="PANTHER" id="PTHR10953:SF4">
    <property type="entry name" value="UBIQUITIN-ACTIVATING ENZYME E1 C-TERMINAL DOMAIN-CONTAINING PROTEIN"/>
    <property type="match status" value="1"/>
</dbReference>
<gene>
    <name evidence="5" type="ORF">ADUPG1_014126</name>
</gene>
<dbReference type="Gene3D" id="3.40.50.12550">
    <property type="entry name" value="Ubiquitin-activating enzyme E1, inactive adenylation domain, subdomain 2"/>
    <property type="match status" value="1"/>
</dbReference>
<dbReference type="InterPro" id="IPR018965">
    <property type="entry name" value="Ub-activating_enz_E1_C"/>
</dbReference>
<accession>A0ABQ5KE54</accession>